<evidence type="ECO:0000256" key="4">
    <source>
        <dbReference type="ARBA" id="ARBA00045524"/>
    </source>
</evidence>
<dbReference type="KEGG" id="umr:121104892"/>
<dbReference type="SUPFAM" id="SSF46785">
    <property type="entry name" value="Winged helix' DNA-binding domain"/>
    <property type="match status" value="1"/>
</dbReference>
<keyword evidence="2" id="KW-0689">Ribosomal protein</keyword>
<evidence type="ECO:0000256" key="5">
    <source>
        <dbReference type="ARBA" id="ARBA00046747"/>
    </source>
</evidence>
<dbReference type="GO" id="GO:0003723">
    <property type="term" value="F:RNA binding"/>
    <property type="evidence" value="ECO:0007669"/>
    <property type="project" value="TreeGrafter"/>
</dbReference>
<organism evidence="7 8">
    <name type="scientific">Ursus maritimus</name>
    <name type="common">Polar bear</name>
    <name type="synonym">Thalarctos maritimus</name>
    <dbReference type="NCBI Taxonomy" id="29073"/>
    <lineage>
        <taxon>Eukaryota</taxon>
        <taxon>Metazoa</taxon>
        <taxon>Chordata</taxon>
        <taxon>Craniata</taxon>
        <taxon>Vertebrata</taxon>
        <taxon>Euteleostomi</taxon>
        <taxon>Mammalia</taxon>
        <taxon>Eutheria</taxon>
        <taxon>Laurasiatheria</taxon>
        <taxon>Carnivora</taxon>
        <taxon>Caniformia</taxon>
        <taxon>Ursidae</taxon>
        <taxon>Ursus</taxon>
    </lineage>
</organism>
<dbReference type="AlphaFoldDB" id="A0A8M1GJ95"/>
<dbReference type="InterPro" id="IPR036390">
    <property type="entry name" value="WH_DNA-bd_sf"/>
</dbReference>
<dbReference type="Pfam" id="PF01090">
    <property type="entry name" value="Ribosomal_S19e"/>
    <property type="match status" value="1"/>
</dbReference>
<reference evidence="8" key="1">
    <citation type="submission" date="2025-08" db="UniProtKB">
        <authorList>
            <consortium name="RefSeq"/>
        </authorList>
    </citation>
    <scope>IDENTIFICATION</scope>
    <source>
        <tissue evidence="8">Whole blood</tissue>
    </source>
</reference>
<dbReference type="RefSeq" id="XP_040495751.1">
    <property type="nucleotide sequence ID" value="XM_040639817.1"/>
</dbReference>
<dbReference type="Proteomes" id="UP000261680">
    <property type="component" value="Unplaced"/>
</dbReference>
<dbReference type="GeneID" id="121104892"/>
<comment type="function">
    <text evidence="4">Component of the small ribosomal subunit. The ribosome is a large ribonucleoprotein complex responsible for the synthesis of proteins in the cell. Required for pre-rRNA processing and maturation of 40S ribosomal subunits. Part of the small subunit (SSU) processome, first precursor of the small eukaryotic ribosomal subunit. During the assembly of the SSU processome in the nucleolus, many ribosome biogenesis factors, an RNA chaperone and ribosomal proteins associate with the nascent pre-rRNA and work in concert to generate RNA folding, modifications, rearrangements and cleavage as well as targeted degradation of pre-ribosomal RNA by the RNA exosome.</text>
</comment>
<dbReference type="OrthoDB" id="428974at2759"/>
<proteinExistence type="inferred from homology"/>
<dbReference type="GO" id="GO:0003735">
    <property type="term" value="F:structural constituent of ribosome"/>
    <property type="evidence" value="ECO:0007669"/>
    <property type="project" value="InterPro"/>
</dbReference>
<dbReference type="GO" id="GO:0006412">
    <property type="term" value="P:translation"/>
    <property type="evidence" value="ECO:0007669"/>
    <property type="project" value="InterPro"/>
</dbReference>
<dbReference type="PANTHER" id="PTHR11710:SF0">
    <property type="entry name" value="40S RIBOSOMAL PROTEIN S19"/>
    <property type="match status" value="1"/>
</dbReference>
<evidence type="ECO:0000256" key="6">
    <source>
        <dbReference type="SAM" id="MobiDB-lite"/>
    </source>
</evidence>
<evidence type="ECO:0000256" key="3">
    <source>
        <dbReference type="ARBA" id="ARBA00023274"/>
    </source>
</evidence>
<evidence type="ECO:0000313" key="7">
    <source>
        <dbReference type="Proteomes" id="UP000261680"/>
    </source>
</evidence>
<dbReference type="InterPro" id="IPR036388">
    <property type="entry name" value="WH-like_DNA-bd_sf"/>
</dbReference>
<evidence type="ECO:0000256" key="2">
    <source>
        <dbReference type="ARBA" id="ARBA00022980"/>
    </source>
</evidence>
<name>A0A8M1GJ95_URSMA</name>
<dbReference type="GO" id="GO:0000028">
    <property type="term" value="P:ribosomal small subunit assembly"/>
    <property type="evidence" value="ECO:0007669"/>
    <property type="project" value="TreeGrafter"/>
</dbReference>
<feature type="region of interest" description="Disordered" evidence="6">
    <location>
        <begin position="122"/>
        <end position="149"/>
    </location>
</feature>
<dbReference type="Gene3D" id="1.10.10.10">
    <property type="entry name" value="Winged helix-like DNA-binding domain superfamily/Winged helix DNA-binding domain"/>
    <property type="match status" value="1"/>
</dbReference>
<keyword evidence="7" id="KW-1185">Reference proteome</keyword>
<keyword evidence="3" id="KW-0687">Ribonucleoprotein</keyword>
<evidence type="ECO:0000256" key="1">
    <source>
        <dbReference type="ARBA" id="ARBA00010014"/>
    </source>
</evidence>
<accession>A0A8M1GJ95</accession>
<comment type="similarity">
    <text evidence="1">Belongs to the eukaryotic ribosomal protein eS19 family.</text>
</comment>
<protein>
    <submittedName>
        <fullName evidence="8">40S ribosomal protein S19-like</fullName>
    </submittedName>
</protein>
<dbReference type="PANTHER" id="PTHR11710">
    <property type="entry name" value="40S RIBOSOMAL PROTEIN S19"/>
    <property type="match status" value="1"/>
</dbReference>
<dbReference type="SMART" id="SM01413">
    <property type="entry name" value="Ribosomal_S19e"/>
    <property type="match status" value="1"/>
</dbReference>
<gene>
    <name evidence="8" type="primary">LOC121104892</name>
</gene>
<sequence length="149" mass="16677">MPALKPPLAGVTVKDMKQHGFIRAPVAFLKKFGKLKFPKWVDTVKLSIKSLFSVIRTGSRMTHFHRAVPVSLRHQVGALTKICGGHQRNSITPSHFSQGSKNVAHRVLQVLEGLKVTDKDQDRDHKLTPWGQRGLDRISGQMATTNKKH</sequence>
<dbReference type="GO" id="GO:0022627">
    <property type="term" value="C:cytosolic small ribosomal subunit"/>
    <property type="evidence" value="ECO:0007669"/>
    <property type="project" value="TreeGrafter"/>
</dbReference>
<comment type="subunit">
    <text evidence="5">Component of the small ribosomal subunit. Part of the small subunit (SSU) processome, composed of more than 70 proteins and the RNA chaperone small nucleolar RNA (snoRNA) U3. Interacts with RPS19BP1; the interaction is direct and mediates the integration of RPS19 in state post-A1. Interacts with RPS19BP1.</text>
</comment>
<evidence type="ECO:0000313" key="8">
    <source>
        <dbReference type="RefSeq" id="XP_040495751.1"/>
    </source>
</evidence>
<dbReference type="InterPro" id="IPR001266">
    <property type="entry name" value="Ribosomal_eS19"/>
</dbReference>